<dbReference type="Proteomes" id="UP000054538">
    <property type="component" value="Unassembled WGS sequence"/>
</dbReference>
<dbReference type="EMBL" id="KN825091">
    <property type="protein sequence ID" value="KIK94675.1"/>
    <property type="molecule type" value="Genomic_DNA"/>
</dbReference>
<protein>
    <submittedName>
        <fullName evidence="1">Unplaced genomic scaffold scaffold_269, whole genome shotgun sequence</fullName>
    </submittedName>
</protein>
<gene>
    <name evidence="1" type="ORF">PAXRUDRAFT_431751</name>
</gene>
<sequence>MHISSCNSIGCPCCVPIGKQLGANGSLNAQGNMLGIAMINQCKEDSHSPGVPSFGGGPCG</sequence>
<accession>A0A0D0E870</accession>
<dbReference type="InParanoid" id="A0A0D0E870"/>
<proteinExistence type="predicted"/>
<reference evidence="2" key="2">
    <citation type="submission" date="2015-01" db="EMBL/GenBank/DDBJ databases">
        <title>Evolutionary Origins and Diversification of the Mycorrhizal Mutualists.</title>
        <authorList>
            <consortium name="DOE Joint Genome Institute"/>
            <consortium name="Mycorrhizal Genomics Consortium"/>
            <person name="Kohler A."/>
            <person name="Kuo A."/>
            <person name="Nagy L.G."/>
            <person name="Floudas D."/>
            <person name="Copeland A."/>
            <person name="Barry K.W."/>
            <person name="Cichocki N."/>
            <person name="Veneault-Fourrey C."/>
            <person name="LaButti K."/>
            <person name="Lindquist E.A."/>
            <person name="Lipzen A."/>
            <person name="Lundell T."/>
            <person name="Morin E."/>
            <person name="Murat C."/>
            <person name="Riley R."/>
            <person name="Ohm R."/>
            <person name="Sun H."/>
            <person name="Tunlid A."/>
            <person name="Henrissat B."/>
            <person name="Grigoriev I.V."/>
            <person name="Hibbett D.S."/>
            <person name="Martin F."/>
        </authorList>
    </citation>
    <scope>NUCLEOTIDE SEQUENCE [LARGE SCALE GENOMIC DNA]</scope>
    <source>
        <strain evidence="2">Ve08.2h10</strain>
    </source>
</reference>
<evidence type="ECO:0000313" key="1">
    <source>
        <dbReference type="EMBL" id="KIK94675.1"/>
    </source>
</evidence>
<organism evidence="1 2">
    <name type="scientific">Paxillus rubicundulus Ve08.2h10</name>
    <dbReference type="NCBI Taxonomy" id="930991"/>
    <lineage>
        <taxon>Eukaryota</taxon>
        <taxon>Fungi</taxon>
        <taxon>Dikarya</taxon>
        <taxon>Basidiomycota</taxon>
        <taxon>Agaricomycotina</taxon>
        <taxon>Agaricomycetes</taxon>
        <taxon>Agaricomycetidae</taxon>
        <taxon>Boletales</taxon>
        <taxon>Paxilineae</taxon>
        <taxon>Paxillaceae</taxon>
        <taxon>Paxillus</taxon>
    </lineage>
</organism>
<evidence type="ECO:0000313" key="2">
    <source>
        <dbReference type="Proteomes" id="UP000054538"/>
    </source>
</evidence>
<reference evidence="1 2" key="1">
    <citation type="submission" date="2014-04" db="EMBL/GenBank/DDBJ databases">
        <authorList>
            <consortium name="DOE Joint Genome Institute"/>
            <person name="Kuo A."/>
            <person name="Kohler A."/>
            <person name="Jargeat P."/>
            <person name="Nagy L.G."/>
            <person name="Floudas D."/>
            <person name="Copeland A."/>
            <person name="Barry K.W."/>
            <person name="Cichocki N."/>
            <person name="Veneault-Fourrey C."/>
            <person name="LaButti K."/>
            <person name="Lindquist E.A."/>
            <person name="Lipzen A."/>
            <person name="Lundell T."/>
            <person name="Morin E."/>
            <person name="Murat C."/>
            <person name="Sun H."/>
            <person name="Tunlid A."/>
            <person name="Henrissat B."/>
            <person name="Grigoriev I.V."/>
            <person name="Hibbett D.S."/>
            <person name="Martin F."/>
            <person name="Nordberg H.P."/>
            <person name="Cantor M.N."/>
            <person name="Hua S.X."/>
        </authorList>
    </citation>
    <scope>NUCLEOTIDE SEQUENCE [LARGE SCALE GENOMIC DNA]</scope>
    <source>
        <strain evidence="1 2">Ve08.2h10</strain>
    </source>
</reference>
<name>A0A0D0E870_9AGAM</name>
<dbReference type="HOGENOM" id="CLU_2942438_0_0_1"/>
<keyword evidence="2" id="KW-1185">Reference proteome</keyword>
<dbReference type="AlphaFoldDB" id="A0A0D0E870"/>